<dbReference type="PANTHER" id="PTHR36766">
    <property type="entry name" value="PLANT BROAD-SPECTRUM MILDEW RESISTANCE PROTEIN RPW8"/>
    <property type="match status" value="1"/>
</dbReference>
<dbReference type="GO" id="GO:0043531">
    <property type="term" value="F:ADP binding"/>
    <property type="evidence" value="ECO:0007669"/>
    <property type="project" value="InterPro"/>
</dbReference>
<dbReference type="Gene3D" id="1.10.8.430">
    <property type="entry name" value="Helical domain of apoptotic protease-activating factors"/>
    <property type="match status" value="1"/>
</dbReference>
<dbReference type="GO" id="GO:0006952">
    <property type="term" value="P:defense response"/>
    <property type="evidence" value="ECO:0007669"/>
    <property type="project" value="UniProtKB-KW"/>
</dbReference>
<keyword evidence="2" id="KW-0611">Plant defense</keyword>
<accession>A0AAF1B7V2</accession>
<keyword evidence="5" id="KW-1185">Reference proteome</keyword>
<feature type="domain" description="NB-ARC" evidence="3">
    <location>
        <begin position="145"/>
        <end position="316"/>
    </location>
</feature>
<dbReference type="InterPro" id="IPR042197">
    <property type="entry name" value="Apaf_helical"/>
</dbReference>
<dbReference type="Pfam" id="PF00931">
    <property type="entry name" value="NB-ARC"/>
    <property type="match status" value="1"/>
</dbReference>
<dbReference type="PANTHER" id="PTHR36766:SF70">
    <property type="entry name" value="DISEASE RESISTANCE PROTEIN RGA4"/>
    <property type="match status" value="1"/>
</dbReference>
<evidence type="ECO:0000256" key="1">
    <source>
        <dbReference type="ARBA" id="ARBA00022614"/>
    </source>
</evidence>
<reference evidence="4" key="1">
    <citation type="journal article" date="2016" name="Nat. Genet.">
        <title>A high-quality carrot genome assembly provides new insights into carotenoid accumulation and asterid genome evolution.</title>
        <authorList>
            <person name="Iorizzo M."/>
            <person name="Ellison S."/>
            <person name="Senalik D."/>
            <person name="Zeng P."/>
            <person name="Satapoomin P."/>
            <person name="Huang J."/>
            <person name="Bowman M."/>
            <person name="Iovene M."/>
            <person name="Sanseverino W."/>
            <person name="Cavagnaro P."/>
            <person name="Yildiz M."/>
            <person name="Macko-Podgorni A."/>
            <person name="Moranska E."/>
            <person name="Grzebelus E."/>
            <person name="Grzebelus D."/>
            <person name="Ashrafi H."/>
            <person name="Zheng Z."/>
            <person name="Cheng S."/>
            <person name="Spooner D."/>
            <person name="Van Deynze A."/>
            <person name="Simon P."/>
        </authorList>
    </citation>
    <scope>NUCLEOTIDE SEQUENCE</scope>
    <source>
        <tissue evidence="4">Leaf</tissue>
    </source>
</reference>
<protein>
    <recommendedName>
        <fullName evidence="3">NB-ARC domain-containing protein</fullName>
    </recommendedName>
</protein>
<dbReference type="EMBL" id="CP093349">
    <property type="protein sequence ID" value="WOH09425.1"/>
    <property type="molecule type" value="Genomic_DNA"/>
</dbReference>
<keyword evidence="1" id="KW-0433">Leucine-rich repeat</keyword>
<evidence type="ECO:0000256" key="2">
    <source>
        <dbReference type="ARBA" id="ARBA00022821"/>
    </source>
</evidence>
<organism evidence="4 5">
    <name type="scientific">Daucus carota subsp. sativus</name>
    <name type="common">Carrot</name>
    <dbReference type="NCBI Taxonomy" id="79200"/>
    <lineage>
        <taxon>Eukaryota</taxon>
        <taxon>Viridiplantae</taxon>
        <taxon>Streptophyta</taxon>
        <taxon>Embryophyta</taxon>
        <taxon>Tracheophyta</taxon>
        <taxon>Spermatophyta</taxon>
        <taxon>Magnoliopsida</taxon>
        <taxon>eudicotyledons</taxon>
        <taxon>Gunneridae</taxon>
        <taxon>Pentapetalae</taxon>
        <taxon>asterids</taxon>
        <taxon>campanulids</taxon>
        <taxon>Apiales</taxon>
        <taxon>Apiaceae</taxon>
        <taxon>Apioideae</taxon>
        <taxon>Scandiceae</taxon>
        <taxon>Daucinae</taxon>
        <taxon>Daucus</taxon>
        <taxon>Daucus sect. Daucus</taxon>
    </lineage>
</organism>
<evidence type="ECO:0000313" key="4">
    <source>
        <dbReference type="EMBL" id="WOH09425.1"/>
    </source>
</evidence>
<dbReference type="AlphaFoldDB" id="A0AAF1B7V2"/>
<dbReference type="FunFam" id="3.40.50.300:FF:001091">
    <property type="entry name" value="Probable disease resistance protein At1g61300"/>
    <property type="match status" value="1"/>
</dbReference>
<evidence type="ECO:0000313" key="5">
    <source>
        <dbReference type="Proteomes" id="UP000077755"/>
    </source>
</evidence>
<dbReference type="InterPro" id="IPR002182">
    <property type="entry name" value="NB-ARC"/>
</dbReference>
<dbReference type="Proteomes" id="UP000077755">
    <property type="component" value="Chromosome 7"/>
</dbReference>
<gene>
    <name evidence="4" type="ORF">DCAR_0728882</name>
</gene>
<reference evidence="4" key="2">
    <citation type="submission" date="2022-03" db="EMBL/GenBank/DDBJ databases">
        <title>Draft title - Genomic analysis of global carrot germplasm unveils the trajectory of domestication and the origin of high carotenoid orange carrot.</title>
        <authorList>
            <person name="Iorizzo M."/>
            <person name="Ellison S."/>
            <person name="Senalik D."/>
            <person name="Macko-Podgorni A."/>
            <person name="Grzebelus D."/>
            <person name="Bostan H."/>
            <person name="Rolling W."/>
            <person name="Curaba J."/>
            <person name="Simon P."/>
        </authorList>
    </citation>
    <scope>NUCLEOTIDE SEQUENCE</scope>
    <source>
        <tissue evidence="4">Leaf</tissue>
    </source>
</reference>
<dbReference type="InterPro" id="IPR027417">
    <property type="entry name" value="P-loop_NTPase"/>
</dbReference>
<sequence>MADAFVADLASGLVRKLISLATEEVIQAWNLSEDLLTLHTYTKKLDMFSVQTWFSKLKAVAHVADVFMDQLAYEVTRQKVENHNRGRDFFAANKIKTIHKSFDKIFKWAADLGLQPIAQLSATVQVRGIRHTAPFEDETQVVGRDEDVSNLVHVLSEIHDEDLLVVAVAGMGGQGKTTLARMVYNKDVVINIFPKRIWVTVSDDFDFMKILNQMVGSLTLTTSVLDNTEAVIKNLQKHLKGVKVLLVLDDVWNEKADKWDSLMNSLLGVGCAKGSSILVTTRNQEVIDAMQCSVCYRVEKLSEEYSWALFKQRAFTHGGVLETREFVDLGRRMVERCGGLPLAIKTLGGLLYSKKSEEEWLLILNSEVWK</sequence>
<dbReference type="Gene3D" id="3.40.50.300">
    <property type="entry name" value="P-loop containing nucleotide triphosphate hydrolases"/>
    <property type="match status" value="1"/>
</dbReference>
<proteinExistence type="predicted"/>
<evidence type="ECO:0000259" key="3">
    <source>
        <dbReference type="Pfam" id="PF00931"/>
    </source>
</evidence>
<name>A0AAF1B7V2_DAUCS</name>
<dbReference type="PRINTS" id="PR00364">
    <property type="entry name" value="DISEASERSIST"/>
</dbReference>
<dbReference type="SUPFAM" id="SSF52540">
    <property type="entry name" value="P-loop containing nucleoside triphosphate hydrolases"/>
    <property type="match status" value="1"/>
</dbReference>